<evidence type="ECO:0000313" key="1">
    <source>
        <dbReference type="EMBL" id="PWR17702.1"/>
    </source>
</evidence>
<sequence length="112" mass="12288">MHPAREPNPQSWQRRIMRLADVLRAVGDRLAIEHIDALAAAGAEPAEAVKALGISVSGGVTRWRAVVLFRNRWLELVRADPGLLAPHEAEIATRMAQAEACEPIPTYSMEAK</sequence>
<protein>
    <submittedName>
        <fullName evidence="1">Uncharacterized protein</fullName>
    </submittedName>
</protein>
<organism evidence="1 2">
    <name type="scientific">Zavarzinia aquatilis</name>
    <dbReference type="NCBI Taxonomy" id="2211142"/>
    <lineage>
        <taxon>Bacteria</taxon>
        <taxon>Pseudomonadati</taxon>
        <taxon>Pseudomonadota</taxon>
        <taxon>Alphaproteobacteria</taxon>
        <taxon>Rhodospirillales</taxon>
        <taxon>Zavarziniaceae</taxon>
        <taxon>Zavarzinia</taxon>
    </lineage>
</organism>
<dbReference type="AlphaFoldDB" id="A0A317DTL6"/>
<comment type="caution">
    <text evidence="1">The sequence shown here is derived from an EMBL/GenBank/DDBJ whole genome shotgun (WGS) entry which is preliminary data.</text>
</comment>
<name>A0A317DTL6_9PROT</name>
<gene>
    <name evidence="1" type="ORF">DKG74_20660</name>
</gene>
<keyword evidence="2" id="KW-1185">Reference proteome</keyword>
<proteinExistence type="predicted"/>
<reference evidence="1 2" key="1">
    <citation type="submission" date="2018-05" db="EMBL/GenBank/DDBJ databases">
        <title>Zavarzinia sp. HR-AS.</title>
        <authorList>
            <person name="Lee Y."/>
            <person name="Jeon C.O."/>
        </authorList>
    </citation>
    <scope>NUCLEOTIDE SEQUENCE [LARGE SCALE GENOMIC DNA]</scope>
    <source>
        <strain evidence="1 2">HR-AS</strain>
    </source>
</reference>
<dbReference type="EMBL" id="QGLE01000021">
    <property type="protein sequence ID" value="PWR17702.1"/>
    <property type="molecule type" value="Genomic_DNA"/>
</dbReference>
<dbReference type="Proteomes" id="UP000245461">
    <property type="component" value="Unassembled WGS sequence"/>
</dbReference>
<accession>A0A317DTL6</accession>
<evidence type="ECO:0000313" key="2">
    <source>
        <dbReference type="Proteomes" id="UP000245461"/>
    </source>
</evidence>